<evidence type="ECO:0000313" key="3">
    <source>
        <dbReference type="EMBL" id="CCI44037.1"/>
    </source>
</evidence>
<feature type="coiled-coil region" evidence="1">
    <location>
        <begin position="64"/>
        <end position="152"/>
    </location>
</feature>
<evidence type="ECO:0000313" key="4">
    <source>
        <dbReference type="Proteomes" id="UP000053237"/>
    </source>
</evidence>
<comment type="caution">
    <text evidence="3">The sequence shown here is derived from an EMBL/GenBank/DDBJ whole genome shotgun (WGS) entry which is preliminary data.</text>
</comment>
<protein>
    <submittedName>
        <fullName evidence="3">Uncharacterized protein</fullName>
    </submittedName>
</protein>
<dbReference type="EMBL" id="CAIX01000060">
    <property type="protein sequence ID" value="CCI44037.1"/>
    <property type="molecule type" value="Genomic_DNA"/>
</dbReference>
<dbReference type="Proteomes" id="UP000053237">
    <property type="component" value="Unassembled WGS sequence"/>
</dbReference>
<dbReference type="AlphaFoldDB" id="A0A024GCI1"/>
<accession>A0A024GCI1</accession>
<feature type="coiled-coil region" evidence="1">
    <location>
        <begin position="885"/>
        <end position="993"/>
    </location>
</feature>
<sequence length="1054" mass="119939">MWASFFGSDEASDALADENPAQDVVRKEPYVEELEDSPISMLLKRMNQLLVQVGELEFEKKSIAEKAAKDISSAKDEIVRLRNEIDDLNAQNEELVYQCEATSDPVLLEQMQDLTDMRDALLSIRNQLENELEQKEEEIMTMKEAHNHAESMRMEGSGMFFEDIRSMVASEEAILNDLCGHLQLDCSVTRWTTSLISSMIREVVNTKSSISSEKDSVYLEKLHEWEVECERYKSVISELEQNIATQSEQADAEVVTIRVRNADLEREIDAVRQAHAAFEDQLKSQEKQLICERAINEGLNQQLSSFSGNVAAILGNSHSEEVESFLPETSKSDWLENAMDTLKEQLITKEEELCSQLAISAESMTENVELQQQVEMLQSALLEEQQSSKKSIELEKRVIELLEVIVSFTANVGAEQDDWEGIKNAVLHFPSDGIRLHIDRWLANHRSLQSETRRLTDIVDSQAQQMQKDHERITQLQIDSTGKYELAQLLEDSMTKVKSLQESENERSNEMVEIEKALAASQARNEKVEQSLSTLETELDTLRKSSANQIQELSDANLESATALKTRAEEIKTLESFIAELNCQLEQMSCRIETEKSAALEVSQKGMEEELEAVKRCLETEKSRNSVFAAEFDSEKKILLQRVSSLEVTLNEKENLHSKSLEQLGALQDTIMKMEGDMIESKIALDLERKVSLEQIHQLEAEVARKEHALQSLQASTNPNESLDVTKSEQYNSLVASYRQLETELQQSKNSFEGEKEKNLVLANALEGERTSNSERISFLEAALSDKDSQLQKLRVSLERMVEVEQSVADTQQRNTQYETEVIKLTDELNHFRGENSRLISEKGAYLERIRLAEEEIGKDQALQTTLKHQVEALQSECSAMLVKMESARLQIDSLMQQNHALEISKAQIEEVNKKNQSELHQNGREMQDCRQQARAEIQRLTNHNTRLEEEIVRFATSRRELDVHINNMQQKYNHLKAERDVLAARSSALEEQLGLYTRVPYESTTVPNPFTPDLWDLLSRGMEQLKADLEIASKHAASIDDSNVIVSEESVNA</sequence>
<organism evidence="3 4">
    <name type="scientific">Albugo candida</name>
    <dbReference type="NCBI Taxonomy" id="65357"/>
    <lineage>
        <taxon>Eukaryota</taxon>
        <taxon>Sar</taxon>
        <taxon>Stramenopiles</taxon>
        <taxon>Oomycota</taxon>
        <taxon>Peronosporomycetes</taxon>
        <taxon>Albuginales</taxon>
        <taxon>Albuginaceae</taxon>
        <taxon>Albugo</taxon>
    </lineage>
</organism>
<feature type="coiled-coil region" evidence="1">
    <location>
        <begin position="332"/>
        <end position="387"/>
    </location>
</feature>
<evidence type="ECO:0000256" key="2">
    <source>
        <dbReference type="SAM" id="MobiDB-lite"/>
    </source>
</evidence>
<proteinExistence type="predicted"/>
<feature type="coiled-coil region" evidence="1">
    <location>
        <begin position="801"/>
        <end position="828"/>
    </location>
</feature>
<keyword evidence="1" id="KW-0175">Coiled coil</keyword>
<feature type="coiled-coil region" evidence="1">
    <location>
        <begin position="222"/>
        <end position="288"/>
    </location>
</feature>
<keyword evidence="4" id="KW-1185">Reference proteome</keyword>
<evidence type="ECO:0000256" key="1">
    <source>
        <dbReference type="SAM" id="Coils"/>
    </source>
</evidence>
<dbReference type="InParanoid" id="A0A024GCI1"/>
<name>A0A024GCI1_9STRA</name>
<feature type="region of interest" description="Disordered" evidence="2">
    <location>
        <begin position="1"/>
        <end position="23"/>
    </location>
</feature>
<gene>
    <name evidence="3" type="ORF">BN9_048210</name>
</gene>
<feature type="coiled-coil region" evidence="1">
    <location>
        <begin position="696"/>
        <end position="758"/>
    </location>
</feature>
<dbReference type="OrthoDB" id="10255522at2759"/>
<feature type="coiled-coil region" evidence="1">
    <location>
        <begin position="500"/>
        <end position="552"/>
    </location>
</feature>
<reference evidence="3 4" key="1">
    <citation type="submission" date="2012-05" db="EMBL/GenBank/DDBJ databases">
        <title>Recombination and specialization in a pathogen metapopulation.</title>
        <authorList>
            <person name="Gardiner A."/>
            <person name="Kemen E."/>
            <person name="Schultz-Larsen T."/>
            <person name="MacLean D."/>
            <person name="Van Oosterhout C."/>
            <person name="Jones J.D.G."/>
        </authorList>
    </citation>
    <scope>NUCLEOTIDE SEQUENCE [LARGE SCALE GENOMIC DNA]</scope>
    <source>
        <strain evidence="3 4">Ac Nc2</strain>
    </source>
</reference>